<dbReference type="Pfam" id="PF13692">
    <property type="entry name" value="Glyco_trans_1_4"/>
    <property type="match status" value="1"/>
</dbReference>
<dbReference type="NCBIfam" id="TIGR03087">
    <property type="entry name" value="stp1"/>
    <property type="match status" value="1"/>
</dbReference>
<keyword evidence="2" id="KW-1185">Reference proteome</keyword>
<dbReference type="EMBL" id="VMNK01000023">
    <property type="protein sequence ID" value="TVO50877.1"/>
    <property type="molecule type" value="Genomic_DNA"/>
</dbReference>
<dbReference type="InterPro" id="IPR017521">
    <property type="entry name" value="Sugar_tfrase_PEP-CTERM_Stp1"/>
</dbReference>
<reference evidence="1 2" key="1">
    <citation type="submission" date="2019-07" db="EMBL/GenBank/DDBJ databases">
        <title>The pathways for chlorine oxyanion respiration interact through the shared metabolite chlorate.</title>
        <authorList>
            <person name="Barnum T.P."/>
            <person name="Cheng Y."/>
            <person name="Hill K.A."/>
            <person name="Lucas L.N."/>
            <person name="Carlson H.K."/>
            <person name="Coates J.D."/>
        </authorList>
    </citation>
    <scope>NUCLEOTIDE SEQUENCE [LARGE SCALE GENOMIC DNA]</scope>
    <source>
        <strain evidence="1 2">SFB-3</strain>
    </source>
</reference>
<comment type="caution">
    <text evidence="1">The sequence shown here is derived from an EMBL/GenBank/DDBJ whole genome shotgun (WGS) entry which is preliminary data.</text>
</comment>
<dbReference type="RefSeq" id="WP_144311275.1">
    <property type="nucleotide sequence ID" value="NZ_VMNK01000023.1"/>
</dbReference>
<proteinExistence type="predicted"/>
<protein>
    <submittedName>
        <fullName evidence="1">TIGR03087 family PEP-CTERM/XrtA system glycosyltransferase</fullName>
    </submittedName>
</protein>
<dbReference type="Proteomes" id="UP000319502">
    <property type="component" value="Unassembled WGS sequence"/>
</dbReference>
<dbReference type="PANTHER" id="PTHR12526:SF600">
    <property type="entry name" value="GLYCOSYL TRANSFERASE GROUP 1"/>
    <property type="match status" value="1"/>
</dbReference>
<dbReference type="SUPFAM" id="SSF53756">
    <property type="entry name" value="UDP-Glycosyltransferase/glycogen phosphorylase"/>
    <property type="match status" value="1"/>
</dbReference>
<dbReference type="Gene3D" id="3.40.50.2000">
    <property type="entry name" value="Glycogen Phosphorylase B"/>
    <property type="match status" value="2"/>
</dbReference>
<gene>
    <name evidence="1" type="ORF">FHP91_20185</name>
</gene>
<organism evidence="1 2">
    <name type="scientific">Denitromonas halophila</name>
    <dbReference type="NCBI Taxonomy" id="1629404"/>
    <lineage>
        <taxon>Bacteria</taxon>
        <taxon>Pseudomonadati</taxon>
        <taxon>Pseudomonadota</taxon>
        <taxon>Betaproteobacteria</taxon>
        <taxon>Rhodocyclales</taxon>
        <taxon>Zoogloeaceae</taxon>
        <taxon>Denitromonas</taxon>
    </lineage>
</organism>
<sequence length="398" mass="44371">MDKPPLLYLVHRIPYPPNKGDKLRSFHLLKHLAEHFEVHLGTFVDHPDDWQHVPALDQWCASAHVGRLNPVVGRIKSLTGLFGGEALTIPYYRDRALSSWVRDTVETQGIRQAVVFSGAMAQYLEGVHLDRTFIDFCDVDSAKWTQYSESRRWPMSWLYRREGRLLGRFEQRWAERADYASFVTRAETDLFLQGVPQLGGKTLVVENGVDAEFFSPVNGGVSPYEAAGPHLVFAGAMDYWPNIDAACWFANEVLPLVRARHPMAHFHVVGMNPAPSVRALDALENVHVTGTVPDVRPYVHHADVVVAPLRVARGIQNKVLEAMAMARPVVVSNASATGLRGMVGLTHEEAETPGDYVAAIERCLEPKARDMGQRARDLILNAYAWPAHLSAVSQCLTA</sequence>
<accession>A0A557QD98</accession>
<evidence type="ECO:0000313" key="1">
    <source>
        <dbReference type="EMBL" id="TVO50877.1"/>
    </source>
</evidence>
<dbReference type="CDD" id="cd03801">
    <property type="entry name" value="GT4_PimA-like"/>
    <property type="match status" value="1"/>
</dbReference>
<dbReference type="PANTHER" id="PTHR12526">
    <property type="entry name" value="GLYCOSYLTRANSFERASE"/>
    <property type="match status" value="1"/>
</dbReference>
<keyword evidence="1" id="KW-0808">Transferase</keyword>
<name>A0A557QD98_9RHOO</name>
<dbReference type="AlphaFoldDB" id="A0A557QD98"/>
<dbReference type="OrthoDB" id="9807209at2"/>
<dbReference type="GO" id="GO:0016757">
    <property type="term" value="F:glycosyltransferase activity"/>
    <property type="evidence" value="ECO:0007669"/>
    <property type="project" value="TreeGrafter"/>
</dbReference>
<evidence type="ECO:0000313" key="2">
    <source>
        <dbReference type="Proteomes" id="UP000319502"/>
    </source>
</evidence>